<dbReference type="Pfam" id="PF13347">
    <property type="entry name" value="MFS_2"/>
    <property type="match status" value="1"/>
</dbReference>
<dbReference type="RefSeq" id="WP_218320432.1">
    <property type="nucleotide sequence ID" value="NZ_JAEEGC010000044.1"/>
</dbReference>
<feature type="transmembrane region" description="Helical" evidence="1">
    <location>
        <begin position="247"/>
        <end position="268"/>
    </location>
</feature>
<feature type="transmembrane region" description="Helical" evidence="1">
    <location>
        <begin position="420"/>
        <end position="445"/>
    </location>
</feature>
<dbReference type="GO" id="GO:0006814">
    <property type="term" value="P:sodium ion transport"/>
    <property type="evidence" value="ECO:0007669"/>
    <property type="project" value="InterPro"/>
</dbReference>
<dbReference type="PANTHER" id="PTHR11328">
    <property type="entry name" value="MAJOR FACILITATOR SUPERFAMILY DOMAIN-CONTAINING PROTEIN"/>
    <property type="match status" value="1"/>
</dbReference>
<reference evidence="2" key="1">
    <citation type="submission" date="2020-12" db="EMBL/GenBank/DDBJ databases">
        <title>Clostridium thailandense sp. nov., a novel acetogenic bacterium isolated from peat land soil in Thailand.</title>
        <authorList>
            <person name="Chaikitkaew S."/>
            <person name="Birkeland N.K."/>
        </authorList>
    </citation>
    <scope>NUCLEOTIDE SEQUENCE</scope>
    <source>
        <strain evidence="2">PL3</strain>
    </source>
</reference>
<keyword evidence="1" id="KW-0472">Membrane</keyword>
<gene>
    <name evidence="2" type="ORF">I6U48_10765</name>
</gene>
<name>A0A949TWY0_9CLOT</name>
<evidence type="ECO:0000313" key="3">
    <source>
        <dbReference type="Proteomes" id="UP000694308"/>
    </source>
</evidence>
<dbReference type="CDD" id="cd17332">
    <property type="entry name" value="MFS_MelB_like"/>
    <property type="match status" value="1"/>
</dbReference>
<feature type="transmembrane region" description="Helical" evidence="1">
    <location>
        <begin position="335"/>
        <end position="356"/>
    </location>
</feature>
<protein>
    <submittedName>
        <fullName evidence="2">MFS transporter</fullName>
    </submittedName>
</protein>
<organism evidence="2 3">
    <name type="scientific">Clostridium thailandense</name>
    <dbReference type="NCBI Taxonomy" id="2794346"/>
    <lineage>
        <taxon>Bacteria</taxon>
        <taxon>Bacillati</taxon>
        <taxon>Bacillota</taxon>
        <taxon>Clostridia</taxon>
        <taxon>Eubacteriales</taxon>
        <taxon>Clostridiaceae</taxon>
        <taxon>Clostridium</taxon>
    </lineage>
</organism>
<comment type="caution">
    <text evidence="2">The sequence shown here is derived from an EMBL/GenBank/DDBJ whole genome shotgun (WGS) entry which is preliminary data.</text>
</comment>
<feature type="transmembrane region" description="Helical" evidence="1">
    <location>
        <begin position="377"/>
        <end position="400"/>
    </location>
</feature>
<dbReference type="GO" id="GO:0005886">
    <property type="term" value="C:plasma membrane"/>
    <property type="evidence" value="ECO:0007669"/>
    <property type="project" value="TreeGrafter"/>
</dbReference>
<feature type="transmembrane region" description="Helical" evidence="1">
    <location>
        <begin position="25"/>
        <end position="50"/>
    </location>
</feature>
<dbReference type="NCBIfam" id="TIGR00792">
    <property type="entry name" value="gph"/>
    <property type="match status" value="1"/>
</dbReference>
<feature type="transmembrane region" description="Helical" evidence="1">
    <location>
        <begin position="124"/>
        <end position="145"/>
    </location>
</feature>
<dbReference type="AlphaFoldDB" id="A0A949TWY0"/>
<dbReference type="Proteomes" id="UP000694308">
    <property type="component" value="Unassembled WGS sequence"/>
</dbReference>
<sequence length="483" mass="53848">MPKEINLYEKSGVNPGFYKLGNKEVIGYSLVDGGMNLVFQSILMFLMFYYTDVYGLTAVEVSVMFLVSRAWDMIWDPAMGIITERLNPKRGKYKSYLLYGAIPFGIAGALTYTVPNFGHTGKLIWAYFTYNLLMTLYTFIINPYVSCTTVMTADPMERTRLNSIRMMFAQFGGVIVAVFIPVLSQFFGGDNVAKGYQMTVILLSIITTSILIYSYTTLHERIRVKSHLDPVSFKGWVEQITHNQPGVVLFLLFMGVYAFSSIQSASGIYYMNYNVNRKDLVALFSILNVLPSVIAVPFVPMMFRRIKKKNTVALGLLLGAIGSGVLYIIPVSQIAAMMIFKSVASFGYGILMGSIWSIIPDSVEYAEYNTGNRYAAVVYTLITLGLKASLAIGGFVPTFILAKVGYVANVHQTPEALNGILIMTSILPAVVCVVTLIIFMVFYNLTEERVASIMAELDIRHKNDKENSRVELVEEISDQSITL</sequence>
<dbReference type="GO" id="GO:0015293">
    <property type="term" value="F:symporter activity"/>
    <property type="evidence" value="ECO:0007669"/>
    <property type="project" value="InterPro"/>
</dbReference>
<proteinExistence type="predicted"/>
<keyword evidence="1" id="KW-1133">Transmembrane helix</keyword>
<dbReference type="InterPro" id="IPR039672">
    <property type="entry name" value="MFS_2"/>
</dbReference>
<feature type="transmembrane region" description="Helical" evidence="1">
    <location>
        <begin position="96"/>
        <end position="118"/>
    </location>
</feature>
<feature type="transmembrane region" description="Helical" evidence="1">
    <location>
        <begin position="280"/>
        <end position="299"/>
    </location>
</feature>
<feature type="transmembrane region" description="Helical" evidence="1">
    <location>
        <begin position="311"/>
        <end position="329"/>
    </location>
</feature>
<feature type="transmembrane region" description="Helical" evidence="1">
    <location>
        <begin position="196"/>
        <end position="215"/>
    </location>
</feature>
<evidence type="ECO:0000313" key="2">
    <source>
        <dbReference type="EMBL" id="MBV7273391.1"/>
    </source>
</evidence>
<keyword evidence="3" id="KW-1185">Reference proteome</keyword>
<dbReference type="InterPro" id="IPR001927">
    <property type="entry name" value="Na/Gal_symport"/>
</dbReference>
<dbReference type="GO" id="GO:0008643">
    <property type="term" value="P:carbohydrate transport"/>
    <property type="evidence" value="ECO:0007669"/>
    <property type="project" value="InterPro"/>
</dbReference>
<feature type="transmembrane region" description="Helical" evidence="1">
    <location>
        <begin position="166"/>
        <end position="184"/>
    </location>
</feature>
<keyword evidence="1" id="KW-0812">Transmembrane</keyword>
<dbReference type="EMBL" id="JAEEGC010000044">
    <property type="protein sequence ID" value="MBV7273391.1"/>
    <property type="molecule type" value="Genomic_DNA"/>
</dbReference>
<accession>A0A949TWY0</accession>
<dbReference type="PANTHER" id="PTHR11328:SF24">
    <property type="entry name" value="MAJOR FACILITATOR SUPERFAMILY (MFS) PROFILE DOMAIN-CONTAINING PROTEIN"/>
    <property type="match status" value="1"/>
</dbReference>
<evidence type="ECO:0000256" key="1">
    <source>
        <dbReference type="SAM" id="Phobius"/>
    </source>
</evidence>